<dbReference type="InterPro" id="IPR050583">
    <property type="entry name" value="Mycobacterial_A85_antigen"/>
</dbReference>
<gene>
    <name evidence="9" type="ORF">PV367_38910</name>
</gene>
<dbReference type="GO" id="GO:0050348">
    <property type="term" value="F:trehalose O-mycolyltransferase activity"/>
    <property type="evidence" value="ECO:0007669"/>
    <property type="project" value="UniProtKB-EC"/>
</dbReference>
<dbReference type="Proteomes" id="UP001273589">
    <property type="component" value="Unassembled WGS sequence"/>
</dbReference>
<dbReference type="Gene3D" id="3.40.50.1820">
    <property type="entry name" value="alpha/beta hydrolase"/>
    <property type="match status" value="1"/>
</dbReference>
<sequence length="333" mass="35042">MPDHPSVPRHGLSRRTLAKAAALGVAGAFTGTWRASAAGVTVTQLGPRTYDLGIPSAALGRTAPVRIILPTSYAAKPGRTWPVLHLLHGAHDDYNSWTRETDIEAFTANRDLIVAMPDGGPTGIPTRWKTGPNYETFQLQEVPAVLRASYRASTVQAVAGVSTGGYGAMAHAARHPGKFVAAASYSGIPATTVTNMPTIVQAIVRRENLDPLSLWGAPTTDSAIWQDFNPLARASGLRGTALYVSVGSGSLNGGIGTVLALLQIVMGGTNSVLPGVLESLVTSSTQSFVTTLGQLGIPVTQHLYSGGGHQWSDWKREFTYSWPVLARALGLPA</sequence>
<proteinExistence type="inferred from homology"/>
<organism evidence="9 10">
    <name type="scientific">Streptomyces europaeiscabiei</name>
    <dbReference type="NCBI Taxonomy" id="146819"/>
    <lineage>
        <taxon>Bacteria</taxon>
        <taxon>Bacillati</taxon>
        <taxon>Actinomycetota</taxon>
        <taxon>Actinomycetes</taxon>
        <taxon>Kitasatosporales</taxon>
        <taxon>Streptomycetaceae</taxon>
        <taxon>Streptomyces</taxon>
    </lineage>
</organism>
<dbReference type="RefSeq" id="WP_037704514.1">
    <property type="nucleotide sequence ID" value="NZ_JARAWN010000432.1"/>
</dbReference>
<keyword evidence="5" id="KW-0808">Transferase</keyword>
<comment type="catalytic activity">
    <reaction evidence="1">
        <text>2 alpha,alpha'-trehalose 6-mycolate = alpha,alpha'-trehalose 6,6'-bismycolate + alpha,alpha-trehalose</text>
        <dbReference type="Rhea" id="RHEA:23472"/>
        <dbReference type="ChEBI" id="CHEBI:16551"/>
        <dbReference type="ChEBI" id="CHEBI:18195"/>
        <dbReference type="ChEBI" id="CHEBI:18234"/>
        <dbReference type="EC" id="2.3.1.122"/>
    </reaction>
</comment>
<dbReference type="GO" id="GO:0004144">
    <property type="term" value="F:diacylglycerol O-acyltransferase activity"/>
    <property type="evidence" value="ECO:0007669"/>
    <property type="project" value="UniProtKB-EC"/>
</dbReference>
<evidence type="ECO:0000256" key="5">
    <source>
        <dbReference type="ARBA" id="ARBA00022679"/>
    </source>
</evidence>
<dbReference type="PANTHER" id="PTHR48098">
    <property type="entry name" value="ENTEROCHELIN ESTERASE-RELATED"/>
    <property type="match status" value="1"/>
</dbReference>
<evidence type="ECO:0000256" key="1">
    <source>
        <dbReference type="ARBA" id="ARBA00000697"/>
    </source>
</evidence>
<keyword evidence="6" id="KW-0012">Acyltransferase</keyword>
<name>A0AAJ2PY11_9ACTN</name>
<dbReference type="InterPro" id="IPR000801">
    <property type="entry name" value="Esterase-like"/>
</dbReference>
<evidence type="ECO:0000256" key="2">
    <source>
        <dbReference type="ARBA" id="ARBA00005874"/>
    </source>
</evidence>
<comment type="caution">
    <text evidence="9">The sequence shown here is derived from an EMBL/GenBank/DDBJ whole genome shotgun (WGS) entry which is preliminary data.</text>
</comment>
<dbReference type="Pfam" id="PF00756">
    <property type="entry name" value="Esterase"/>
    <property type="match status" value="1"/>
</dbReference>
<dbReference type="InterPro" id="IPR006311">
    <property type="entry name" value="TAT_signal"/>
</dbReference>
<accession>A0AAJ2PY11</accession>
<dbReference type="AlphaFoldDB" id="A0AAJ2PY11"/>
<evidence type="ECO:0000313" key="10">
    <source>
        <dbReference type="Proteomes" id="UP001273589"/>
    </source>
</evidence>
<dbReference type="PANTHER" id="PTHR48098:SF1">
    <property type="entry name" value="DIACYLGLYCEROL ACYLTRANSFERASE_MYCOLYLTRANSFERASE AG85A"/>
    <property type="match status" value="1"/>
</dbReference>
<dbReference type="PROSITE" id="PS51318">
    <property type="entry name" value="TAT"/>
    <property type="match status" value="1"/>
</dbReference>
<evidence type="ECO:0000313" key="9">
    <source>
        <dbReference type="EMBL" id="MDX3135637.1"/>
    </source>
</evidence>
<comment type="catalytic activity">
    <reaction evidence="8">
        <text>an acyl-CoA + a 1,2-diacyl-sn-glycerol = a triacyl-sn-glycerol + CoA</text>
        <dbReference type="Rhea" id="RHEA:10868"/>
        <dbReference type="ChEBI" id="CHEBI:17815"/>
        <dbReference type="ChEBI" id="CHEBI:57287"/>
        <dbReference type="ChEBI" id="CHEBI:58342"/>
        <dbReference type="ChEBI" id="CHEBI:64615"/>
        <dbReference type="EC" id="2.3.1.20"/>
    </reaction>
</comment>
<dbReference type="EC" id="2.3.1.122" evidence="3"/>
<reference evidence="9" key="1">
    <citation type="journal article" date="2023" name="Microb. Genom.">
        <title>Mesoterricola silvestris gen. nov., sp. nov., Mesoterricola sediminis sp. nov., Geothrix oryzae sp. nov., Geothrix edaphica sp. nov., Geothrix rubra sp. nov., and Geothrix limicola sp. nov., six novel members of Acidobacteriota isolated from soils.</title>
        <authorList>
            <person name="Weisberg A.J."/>
            <person name="Pearce E."/>
            <person name="Kramer C.G."/>
            <person name="Chang J.H."/>
            <person name="Clarke C.R."/>
        </authorList>
    </citation>
    <scope>NUCLEOTIDE SEQUENCE</scope>
    <source>
        <strain evidence="9">ND06-05F</strain>
    </source>
</reference>
<keyword evidence="9" id="KW-0378">Hydrolase</keyword>
<comment type="similarity">
    <text evidence="2">Belongs to the mycobacterial A85 antigen family.</text>
</comment>
<evidence type="ECO:0000256" key="4">
    <source>
        <dbReference type="ARBA" id="ARBA00013244"/>
    </source>
</evidence>
<evidence type="ECO:0000256" key="3">
    <source>
        <dbReference type="ARBA" id="ARBA00012820"/>
    </source>
</evidence>
<dbReference type="InterPro" id="IPR029058">
    <property type="entry name" value="AB_hydrolase_fold"/>
</dbReference>
<protein>
    <recommendedName>
        <fullName evidence="7">Acyl-CoA:diacylglycerol acyltransferase</fullName>
        <ecNumber evidence="3">2.3.1.122</ecNumber>
        <ecNumber evidence="4">2.3.1.20</ecNumber>
    </recommendedName>
</protein>
<dbReference type="SUPFAM" id="SSF53474">
    <property type="entry name" value="alpha/beta-Hydrolases"/>
    <property type="match status" value="1"/>
</dbReference>
<evidence type="ECO:0000256" key="6">
    <source>
        <dbReference type="ARBA" id="ARBA00023315"/>
    </source>
</evidence>
<dbReference type="EC" id="2.3.1.20" evidence="4"/>
<evidence type="ECO:0000256" key="8">
    <source>
        <dbReference type="ARBA" id="ARBA00048109"/>
    </source>
</evidence>
<dbReference type="GO" id="GO:0016787">
    <property type="term" value="F:hydrolase activity"/>
    <property type="evidence" value="ECO:0007669"/>
    <property type="project" value="UniProtKB-KW"/>
</dbReference>
<dbReference type="EMBL" id="JARAWN010000432">
    <property type="protein sequence ID" value="MDX3135637.1"/>
    <property type="molecule type" value="Genomic_DNA"/>
</dbReference>
<evidence type="ECO:0000256" key="7">
    <source>
        <dbReference type="ARBA" id="ARBA00032572"/>
    </source>
</evidence>